<dbReference type="AlphaFoldDB" id="A0A9Q1GNW3"/>
<evidence type="ECO:0000313" key="2">
    <source>
        <dbReference type="Proteomes" id="UP001153076"/>
    </source>
</evidence>
<comment type="caution">
    <text evidence="1">The sequence shown here is derived from an EMBL/GenBank/DDBJ whole genome shotgun (WGS) entry which is preliminary data.</text>
</comment>
<dbReference type="Proteomes" id="UP001153076">
    <property type="component" value="Unassembled WGS sequence"/>
</dbReference>
<sequence length="160" mass="18805">MGKIKWTMRGDNERMRVPVERKQGQRRRSEVRDGLFIVDDVSVGMVSRVDPIFWGRVTLDTVAEFVRRLGGVYKEAIKGMLLKPILQYRSFDFWRELTLTLIGERLISFIVFDVLLMTELPTTARRVECEIKDKFNIDIGKVVRRHMAETITMEKRQVEV</sequence>
<evidence type="ECO:0000313" key="1">
    <source>
        <dbReference type="EMBL" id="KAJ8424777.1"/>
    </source>
</evidence>
<name>A0A9Q1GNW3_9CARY</name>
<gene>
    <name evidence="1" type="ORF">Cgig2_008845</name>
</gene>
<organism evidence="1 2">
    <name type="scientific">Carnegiea gigantea</name>
    <dbReference type="NCBI Taxonomy" id="171969"/>
    <lineage>
        <taxon>Eukaryota</taxon>
        <taxon>Viridiplantae</taxon>
        <taxon>Streptophyta</taxon>
        <taxon>Embryophyta</taxon>
        <taxon>Tracheophyta</taxon>
        <taxon>Spermatophyta</taxon>
        <taxon>Magnoliopsida</taxon>
        <taxon>eudicotyledons</taxon>
        <taxon>Gunneridae</taxon>
        <taxon>Pentapetalae</taxon>
        <taxon>Caryophyllales</taxon>
        <taxon>Cactineae</taxon>
        <taxon>Cactaceae</taxon>
        <taxon>Cactoideae</taxon>
        <taxon>Echinocereeae</taxon>
        <taxon>Carnegiea</taxon>
    </lineage>
</organism>
<keyword evidence="2" id="KW-1185">Reference proteome</keyword>
<dbReference type="EMBL" id="JAKOGI010001605">
    <property type="protein sequence ID" value="KAJ8424777.1"/>
    <property type="molecule type" value="Genomic_DNA"/>
</dbReference>
<protein>
    <submittedName>
        <fullName evidence="1">Uncharacterized protein</fullName>
    </submittedName>
</protein>
<proteinExistence type="predicted"/>
<reference evidence="1" key="1">
    <citation type="submission" date="2022-04" db="EMBL/GenBank/DDBJ databases">
        <title>Carnegiea gigantea Genome sequencing and assembly v2.</title>
        <authorList>
            <person name="Copetti D."/>
            <person name="Sanderson M.J."/>
            <person name="Burquez A."/>
            <person name="Wojciechowski M.F."/>
        </authorList>
    </citation>
    <scope>NUCLEOTIDE SEQUENCE</scope>
    <source>
        <strain evidence="1">SGP5-SGP5p</strain>
        <tissue evidence="1">Aerial part</tissue>
    </source>
</reference>
<accession>A0A9Q1GNW3</accession>